<name>X1TBX7_9ZZZZ</name>
<proteinExistence type="predicted"/>
<dbReference type="AlphaFoldDB" id="X1TBX7"/>
<sequence length="53" mass="5914">PPDVETQHFGTSSSRFKQAKQQAYGCRFTSTIRAKKPENSAGEARSWLDSDNP</sequence>
<organism evidence="2">
    <name type="scientific">marine sediment metagenome</name>
    <dbReference type="NCBI Taxonomy" id="412755"/>
    <lineage>
        <taxon>unclassified sequences</taxon>
        <taxon>metagenomes</taxon>
        <taxon>ecological metagenomes</taxon>
    </lineage>
</organism>
<protein>
    <submittedName>
        <fullName evidence="2">Uncharacterized protein</fullName>
    </submittedName>
</protein>
<feature type="non-terminal residue" evidence="2">
    <location>
        <position position="1"/>
    </location>
</feature>
<dbReference type="EMBL" id="BARW01020143">
    <property type="protein sequence ID" value="GAI88881.1"/>
    <property type="molecule type" value="Genomic_DNA"/>
</dbReference>
<feature type="compositionally biased region" description="Polar residues" evidence="1">
    <location>
        <begin position="8"/>
        <end position="21"/>
    </location>
</feature>
<gene>
    <name evidence="2" type="ORF">S12H4_34091</name>
</gene>
<evidence type="ECO:0000256" key="1">
    <source>
        <dbReference type="SAM" id="MobiDB-lite"/>
    </source>
</evidence>
<accession>X1TBX7</accession>
<reference evidence="2" key="1">
    <citation type="journal article" date="2014" name="Front. Microbiol.">
        <title>High frequency of phylogenetically diverse reductive dehalogenase-homologous genes in deep subseafloor sedimentary metagenomes.</title>
        <authorList>
            <person name="Kawai M."/>
            <person name="Futagami T."/>
            <person name="Toyoda A."/>
            <person name="Takaki Y."/>
            <person name="Nishi S."/>
            <person name="Hori S."/>
            <person name="Arai W."/>
            <person name="Tsubouchi T."/>
            <person name="Morono Y."/>
            <person name="Uchiyama I."/>
            <person name="Ito T."/>
            <person name="Fujiyama A."/>
            <person name="Inagaki F."/>
            <person name="Takami H."/>
        </authorList>
    </citation>
    <scope>NUCLEOTIDE SEQUENCE</scope>
    <source>
        <strain evidence="2">Expedition CK06-06</strain>
    </source>
</reference>
<comment type="caution">
    <text evidence="2">The sequence shown here is derived from an EMBL/GenBank/DDBJ whole genome shotgun (WGS) entry which is preliminary data.</text>
</comment>
<feature type="region of interest" description="Disordered" evidence="1">
    <location>
        <begin position="1"/>
        <end position="22"/>
    </location>
</feature>
<evidence type="ECO:0000313" key="2">
    <source>
        <dbReference type="EMBL" id="GAI88881.1"/>
    </source>
</evidence>